<evidence type="ECO:0000256" key="5">
    <source>
        <dbReference type="ARBA" id="ARBA00022679"/>
    </source>
</evidence>
<dbReference type="PANTHER" id="PTHR44998:SF1">
    <property type="entry name" value="UDP-N-ACETYLGLUCOSAMINE--PEPTIDE N-ACETYLGLUCOSAMINYLTRANSFERASE 110 KDA SUBUNIT"/>
    <property type="match status" value="1"/>
</dbReference>
<feature type="repeat" description="TPR" evidence="8">
    <location>
        <begin position="53"/>
        <end position="86"/>
    </location>
</feature>
<evidence type="ECO:0000256" key="3">
    <source>
        <dbReference type="ARBA" id="ARBA00011970"/>
    </source>
</evidence>
<comment type="pathway">
    <text evidence="1">Protein modification; protein glycosylation.</text>
</comment>
<evidence type="ECO:0000313" key="11">
    <source>
        <dbReference type="Proteomes" id="UP000035352"/>
    </source>
</evidence>
<protein>
    <recommendedName>
        <fullName evidence="3">protein O-GlcNAc transferase</fullName>
        <ecNumber evidence="3">2.4.1.255</ecNumber>
    </recommendedName>
</protein>
<dbReference type="Gene3D" id="3.40.50.11380">
    <property type="match status" value="1"/>
</dbReference>
<dbReference type="Proteomes" id="UP000035352">
    <property type="component" value="Chromosome"/>
</dbReference>
<evidence type="ECO:0000259" key="9">
    <source>
        <dbReference type="Pfam" id="PF13844"/>
    </source>
</evidence>
<dbReference type="SUPFAM" id="SSF48452">
    <property type="entry name" value="TPR-like"/>
    <property type="match status" value="1"/>
</dbReference>
<dbReference type="KEGG" id="pbh:AAW51_4306"/>
<dbReference type="PANTHER" id="PTHR44998">
    <property type="match status" value="1"/>
</dbReference>
<comment type="similarity">
    <text evidence="2">Belongs to the glycosyltransferase 41 family. O-GlcNAc transferase subfamily.</text>
</comment>
<gene>
    <name evidence="10" type="ORF">AAW51_4306</name>
</gene>
<organism evidence="10 11">
    <name type="scientific">Caldimonas brevitalea</name>
    <dbReference type="NCBI Taxonomy" id="413882"/>
    <lineage>
        <taxon>Bacteria</taxon>
        <taxon>Pseudomonadati</taxon>
        <taxon>Pseudomonadota</taxon>
        <taxon>Betaproteobacteria</taxon>
        <taxon>Burkholderiales</taxon>
        <taxon>Sphaerotilaceae</taxon>
        <taxon>Caldimonas</taxon>
    </lineage>
</organism>
<feature type="domain" description="O-GlcNAc transferase C-terminal" evidence="9">
    <location>
        <begin position="276"/>
        <end position="430"/>
    </location>
</feature>
<evidence type="ECO:0000256" key="4">
    <source>
        <dbReference type="ARBA" id="ARBA00022676"/>
    </source>
</evidence>
<evidence type="ECO:0000256" key="7">
    <source>
        <dbReference type="ARBA" id="ARBA00022803"/>
    </source>
</evidence>
<dbReference type="GO" id="GO:0097363">
    <property type="term" value="F:protein O-acetylglucosaminyltransferase activity"/>
    <property type="evidence" value="ECO:0007669"/>
    <property type="project" value="UniProtKB-EC"/>
</dbReference>
<dbReference type="AlphaFoldDB" id="A0A0G3BNM0"/>
<dbReference type="STRING" id="413882.AAW51_4306"/>
<evidence type="ECO:0000256" key="2">
    <source>
        <dbReference type="ARBA" id="ARBA00005386"/>
    </source>
</evidence>
<dbReference type="Pfam" id="PF13844">
    <property type="entry name" value="Glyco_transf_41"/>
    <property type="match status" value="2"/>
</dbReference>
<keyword evidence="4" id="KW-0328">Glycosyltransferase</keyword>
<dbReference type="InterPro" id="IPR011990">
    <property type="entry name" value="TPR-like_helical_dom_sf"/>
</dbReference>
<feature type="repeat" description="TPR" evidence="8">
    <location>
        <begin position="156"/>
        <end position="189"/>
    </location>
</feature>
<accession>A0A0G3BNM0</accession>
<evidence type="ECO:0000256" key="8">
    <source>
        <dbReference type="PROSITE-ProRule" id="PRU00339"/>
    </source>
</evidence>
<dbReference type="Gene3D" id="3.40.50.2000">
    <property type="entry name" value="Glycogen Phosphorylase B"/>
    <property type="match status" value="1"/>
</dbReference>
<name>A0A0G3BNM0_9BURK</name>
<keyword evidence="6" id="KW-0677">Repeat</keyword>
<evidence type="ECO:0000256" key="6">
    <source>
        <dbReference type="ARBA" id="ARBA00022737"/>
    </source>
</evidence>
<dbReference type="InterPro" id="IPR029489">
    <property type="entry name" value="OGT/SEC/SPY_C"/>
</dbReference>
<sequence>MPPSPSQRQSTPAAVAKHYEQSRRRAYQSVLSGAWQQAASTLAELAHDRRFGLKDWTTLATAHYRLGQFEEMAQAARRALELEPDDFKAAHLLTMALIEQHRFAEALPYFQRHASGPARQHYHFVTNHAITLAQLGRPAEAVHAYLEAVVQQPADPAIHMRLGLAFKALKMYEQSAESFLTAHVLDPKRFAAQLMVLHMRQYACVWEGFDAARQEIVKSLTDMDVRAGGTQGEGAVWSLTAIETPPELFRKATEQVAVKCATGVVPLPRNRVPAEGERRIRIGYVSSDFHSHATTLLMVEALERRDTERFEITLYSHGKDDGSVVLRRVRSACEHFVDMTGMSEEQMARRIHADGIDILVDLKGHTHGNRMRLFAYRPAPLQVAFLGFPGTCGADYIDYIVGDRIVTPLEHAEWYSEKIAQLPHSYQPNDSRRARPAPDSRARWGFSEDTLVLGNFNQSFKLSPDTFDAWVRILKAVPNSVLWLLADNPQAMHNLKHEAEARGLDPARLVFAPRVGVEPHLARLPVADLMLDNWPCNAHTTASDALWMGVPLVTLMGDSFASRVAGSLLHAVGLGELVCTSVEQYEALVIELLNDRPRLQALRQHLDAGRTAFPLFDGARFAGDLEQLYLRMADLERRGLPPQALPAAV</sequence>
<dbReference type="PROSITE" id="PS50005">
    <property type="entry name" value="TPR"/>
    <property type="match status" value="2"/>
</dbReference>
<dbReference type="RefSeq" id="WP_053013834.1">
    <property type="nucleotide sequence ID" value="NZ_CP011371.1"/>
</dbReference>
<dbReference type="Gene3D" id="1.25.40.10">
    <property type="entry name" value="Tetratricopeptide repeat domain"/>
    <property type="match status" value="2"/>
</dbReference>
<dbReference type="SUPFAM" id="SSF53756">
    <property type="entry name" value="UDP-Glycosyltransferase/glycogen phosphorylase"/>
    <property type="match status" value="1"/>
</dbReference>
<dbReference type="SMART" id="SM00028">
    <property type="entry name" value="TPR"/>
    <property type="match status" value="3"/>
</dbReference>
<dbReference type="InterPro" id="IPR019734">
    <property type="entry name" value="TPR_rpt"/>
</dbReference>
<proteinExistence type="inferred from homology"/>
<evidence type="ECO:0000256" key="1">
    <source>
        <dbReference type="ARBA" id="ARBA00004922"/>
    </source>
</evidence>
<feature type="domain" description="O-GlcNAc transferase C-terminal" evidence="9">
    <location>
        <begin position="440"/>
        <end position="624"/>
    </location>
</feature>
<keyword evidence="11" id="KW-1185">Reference proteome</keyword>
<dbReference type="PATRIC" id="fig|413882.6.peg.4502"/>
<evidence type="ECO:0000313" key="10">
    <source>
        <dbReference type="EMBL" id="AKJ30997.1"/>
    </source>
</evidence>
<dbReference type="Pfam" id="PF13432">
    <property type="entry name" value="TPR_16"/>
    <property type="match status" value="2"/>
</dbReference>
<dbReference type="EC" id="2.4.1.255" evidence="3"/>
<keyword evidence="5" id="KW-0808">Transferase</keyword>
<dbReference type="EMBL" id="CP011371">
    <property type="protein sequence ID" value="AKJ30997.1"/>
    <property type="molecule type" value="Genomic_DNA"/>
</dbReference>
<keyword evidence="7 8" id="KW-0802">TPR repeat</keyword>
<reference evidence="10 11" key="1">
    <citation type="submission" date="2015-05" db="EMBL/GenBank/DDBJ databases">
        <authorList>
            <person name="Tang B."/>
            <person name="Yu Y."/>
        </authorList>
    </citation>
    <scope>NUCLEOTIDE SEQUENCE [LARGE SCALE GENOMIC DNA]</scope>
    <source>
        <strain evidence="10 11">DSM 7029</strain>
    </source>
</reference>